<dbReference type="RefSeq" id="WP_135796689.1">
    <property type="nucleotide sequence ID" value="NZ_CP032096.1"/>
</dbReference>
<dbReference type="OrthoDB" id="323463at2"/>
<gene>
    <name evidence="2" type="ORF">GHNINEIG_02208</name>
</gene>
<feature type="domain" description="Methyltransferase type 12" evidence="1">
    <location>
        <begin position="38"/>
        <end position="134"/>
    </location>
</feature>
<evidence type="ECO:0000313" key="2">
    <source>
        <dbReference type="EMBL" id="QBZ84133.1"/>
    </source>
</evidence>
<dbReference type="EMBL" id="CP032096">
    <property type="protein sequence ID" value="QBZ84133.1"/>
    <property type="molecule type" value="Genomic_DNA"/>
</dbReference>
<name>A0A4P7P1W1_9GAMM</name>
<proteinExistence type="predicted"/>
<reference evidence="2 3" key="1">
    <citation type="submission" date="2018-08" db="EMBL/GenBank/DDBJ databases">
        <title>Horizontal acquisition of hydrogen conversion ability and other habitat adaptations in Hydrogenovibrio crunogenus strains.</title>
        <authorList>
            <person name="Gonnella G."/>
            <person name="Adam N."/>
            <person name="Perner M."/>
        </authorList>
    </citation>
    <scope>NUCLEOTIDE SEQUENCE [LARGE SCALE GENOMIC DNA]</scope>
    <source>
        <strain evidence="2 3">SP-41</strain>
    </source>
</reference>
<dbReference type="SUPFAM" id="SSF53335">
    <property type="entry name" value="S-adenosyl-L-methionine-dependent methyltransferases"/>
    <property type="match status" value="1"/>
</dbReference>
<accession>A0A4P7P1W1</accession>
<sequence length="191" mass="21190">MKVPQSDMPETALWESFFDPDRLIQQLIPDAPFMGDAVELGAGYGTFTKSALKSVTGKVHAYEIEPHMCTNLEARFNDIIPLRLQVHCADVLIGGTGLTAGSISLVMAFNFLHFGDPQTLLDHVYHILGPGGRLLIIHWRSDIDTPRGPDMHLRPTPETVCKWCHKSGFKLLQQPDISGSCPWHYAVVATK</sequence>
<keyword evidence="2" id="KW-0489">Methyltransferase</keyword>
<evidence type="ECO:0000259" key="1">
    <source>
        <dbReference type="Pfam" id="PF08242"/>
    </source>
</evidence>
<organism evidence="2 3">
    <name type="scientific">Hydrogenovibrio crunogenus</name>
    <dbReference type="NCBI Taxonomy" id="39765"/>
    <lineage>
        <taxon>Bacteria</taxon>
        <taxon>Pseudomonadati</taxon>
        <taxon>Pseudomonadota</taxon>
        <taxon>Gammaproteobacteria</taxon>
        <taxon>Thiotrichales</taxon>
        <taxon>Piscirickettsiaceae</taxon>
        <taxon>Hydrogenovibrio</taxon>
    </lineage>
</organism>
<keyword evidence="2" id="KW-0808">Transferase</keyword>
<protein>
    <submittedName>
        <fullName evidence="2">Class I SAM-dependent methyltransferase</fullName>
    </submittedName>
</protein>
<dbReference type="Proteomes" id="UP000296201">
    <property type="component" value="Chromosome"/>
</dbReference>
<dbReference type="CDD" id="cd02440">
    <property type="entry name" value="AdoMet_MTases"/>
    <property type="match status" value="1"/>
</dbReference>
<dbReference type="GO" id="GO:0008168">
    <property type="term" value="F:methyltransferase activity"/>
    <property type="evidence" value="ECO:0007669"/>
    <property type="project" value="UniProtKB-KW"/>
</dbReference>
<dbReference type="InterPro" id="IPR029063">
    <property type="entry name" value="SAM-dependent_MTases_sf"/>
</dbReference>
<evidence type="ECO:0000313" key="3">
    <source>
        <dbReference type="Proteomes" id="UP000296201"/>
    </source>
</evidence>
<dbReference type="AlphaFoldDB" id="A0A4P7P1W1"/>
<dbReference type="InterPro" id="IPR013217">
    <property type="entry name" value="Methyltransf_12"/>
</dbReference>
<keyword evidence="3" id="KW-1185">Reference proteome</keyword>
<dbReference type="Gene3D" id="3.40.50.150">
    <property type="entry name" value="Vaccinia Virus protein VP39"/>
    <property type="match status" value="1"/>
</dbReference>
<dbReference type="Pfam" id="PF08242">
    <property type="entry name" value="Methyltransf_12"/>
    <property type="match status" value="1"/>
</dbReference>
<dbReference type="GO" id="GO:0032259">
    <property type="term" value="P:methylation"/>
    <property type="evidence" value="ECO:0007669"/>
    <property type="project" value="UniProtKB-KW"/>
</dbReference>